<keyword evidence="3" id="KW-1185">Reference proteome</keyword>
<dbReference type="AlphaFoldDB" id="A0AA38JBJ0"/>
<evidence type="ECO:0000313" key="3">
    <source>
        <dbReference type="Proteomes" id="UP001176059"/>
    </source>
</evidence>
<dbReference type="Proteomes" id="UP001176059">
    <property type="component" value="Unassembled WGS sequence"/>
</dbReference>
<proteinExistence type="predicted"/>
<organism evidence="2 3">
    <name type="scientific">Lentinula guzmanii</name>
    <dbReference type="NCBI Taxonomy" id="2804957"/>
    <lineage>
        <taxon>Eukaryota</taxon>
        <taxon>Fungi</taxon>
        <taxon>Dikarya</taxon>
        <taxon>Basidiomycota</taxon>
        <taxon>Agaricomycotina</taxon>
        <taxon>Agaricomycetes</taxon>
        <taxon>Agaricomycetidae</taxon>
        <taxon>Agaricales</taxon>
        <taxon>Marasmiineae</taxon>
        <taxon>Omphalotaceae</taxon>
        <taxon>Lentinula</taxon>
    </lineage>
</organism>
<gene>
    <name evidence="2" type="ORF">DFJ43DRAFT_1042482</name>
</gene>
<feature type="region of interest" description="Disordered" evidence="1">
    <location>
        <begin position="301"/>
        <end position="350"/>
    </location>
</feature>
<sequence>MSETNADDFIHELHKIESVLASLTEKQISRLAEHTFYIGTKNGRIDGHSPAAILEKATAVLDPDEGHYLHLNGDRLEVSVTVCPKSNYSWKNGPEGNFVMADWKDDLFCPPGIRVTRFDLEKAQPVDVGNRNFITASFEAIEKKFKNLTLTLPMEKQFKANKFPPGNKMFLFAKRPVVVHNNVPLDEGRASEYFDISSAGQHISNLDFRFNRVPEVLAVDQKNKVELPMSYHDVHLLGSQAVFQIIITPRAYVHSNQLSWEFRIISVKVLGKKELEIAQSPSKQVQKRKAVFIDLDDDDEDRIQVTPTKKAKKASGSSAPQDGPSEMPPNHHTHSSGYSGAATAGTTDPTEQAWQNEGVEKALNRMQSVSFERRKVVEGRKVRPSPLAATPPVILKVEEPRLGIRRWRQQTLIYRDEMRKRDEVPSLILLLMSDESTPTPTQTAVVNEVFVPLGLGNVGRGEGGGINELNKASLEEEFFPGVGCGAGLGGGAWASIRSLSNSGFRIQKLSLLLVPGCQRKKRRSRTWAVWSWSLFDRVLIEAWIVLNSGYIADPFFGASSDHWI</sequence>
<reference evidence="2" key="1">
    <citation type="submission" date="2022-08" db="EMBL/GenBank/DDBJ databases">
        <authorList>
            <consortium name="DOE Joint Genome Institute"/>
            <person name="Min B."/>
            <person name="Sierra-Patev S."/>
            <person name="Naranjo-Ortiz M."/>
            <person name="Looney B."/>
            <person name="Konkel Z."/>
            <person name="Slot J.C."/>
            <person name="Sakamoto Y."/>
            <person name="Steenwyk J.L."/>
            <person name="Rokas A."/>
            <person name="Carro J."/>
            <person name="Camarero S."/>
            <person name="Ferreira P."/>
            <person name="Molpeceres G."/>
            <person name="Ruiz-duenas F.J."/>
            <person name="Serrano A."/>
            <person name="Henrissat B."/>
            <person name="Drula E."/>
            <person name="Hughes K.W."/>
            <person name="Mata J.L."/>
            <person name="Ishikawa N.K."/>
            <person name="Vargas-Isla R."/>
            <person name="Ushijima S."/>
            <person name="Smith C.A."/>
            <person name="Ahrendt S."/>
            <person name="Andreopoulos W."/>
            <person name="He G."/>
            <person name="LaButti K."/>
            <person name="Lipzen A."/>
            <person name="Ng V."/>
            <person name="Riley R."/>
            <person name="Sandor L."/>
            <person name="Barry K."/>
            <person name="Martinez A.T."/>
            <person name="Xiao Y."/>
            <person name="Gibbons J.G."/>
            <person name="Terashima K."/>
            <person name="Hibbett D.S."/>
            <person name="Grigoriev I.V."/>
        </authorList>
    </citation>
    <scope>NUCLEOTIDE SEQUENCE</scope>
    <source>
        <strain evidence="2">ET3784</strain>
    </source>
</reference>
<comment type="caution">
    <text evidence="2">The sequence shown here is derived from an EMBL/GenBank/DDBJ whole genome shotgun (WGS) entry which is preliminary data.</text>
</comment>
<accession>A0AA38JBJ0</accession>
<name>A0AA38JBJ0_9AGAR</name>
<protein>
    <submittedName>
        <fullName evidence="2">Uncharacterized protein</fullName>
    </submittedName>
</protein>
<evidence type="ECO:0000313" key="2">
    <source>
        <dbReference type="EMBL" id="KAJ3720734.1"/>
    </source>
</evidence>
<reference evidence="2" key="2">
    <citation type="journal article" date="2023" name="Proc. Natl. Acad. Sci. U.S.A.">
        <title>A global phylogenomic analysis of the shiitake genus Lentinula.</title>
        <authorList>
            <person name="Sierra-Patev S."/>
            <person name="Min B."/>
            <person name="Naranjo-Ortiz M."/>
            <person name="Looney B."/>
            <person name="Konkel Z."/>
            <person name="Slot J.C."/>
            <person name="Sakamoto Y."/>
            <person name="Steenwyk J.L."/>
            <person name="Rokas A."/>
            <person name="Carro J."/>
            <person name="Camarero S."/>
            <person name="Ferreira P."/>
            <person name="Molpeceres G."/>
            <person name="Ruiz-Duenas F.J."/>
            <person name="Serrano A."/>
            <person name="Henrissat B."/>
            <person name="Drula E."/>
            <person name="Hughes K.W."/>
            <person name="Mata J.L."/>
            <person name="Ishikawa N.K."/>
            <person name="Vargas-Isla R."/>
            <person name="Ushijima S."/>
            <person name="Smith C.A."/>
            <person name="Donoghue J."/>
            <person name="Ahrendt S."/>
            <person name="Andreopoulos W."/>
            <person name="He G."/>
            <person name="LaButti K."/>
            <person name="Lipzen A."/>
            <person name="Ng V."/>
            <person name="Riley R."/>
            <person name="Sandor L."/>
            <person name="Barry K."/>
            <person name="Martinez A.T."/>
            <person name="Xiao Y."/>
            <person name="Gibbons J.G."/>
            <person name="Terashima K."/>
            <person name="Grigoriev I.V."/>
            <person name="Hibbett D."/>
        </authorList>
    </citation>
    <scope>NUCLEOTIDE SEQUENCE</scope>
    <source>
        <strain evidence="2">ET3784</strain>
    </source>
</reference>
<evidence type="ECO:0000256" key="1">
    <source>
        <dbReference type="SAM" id="MobiDB-lite"/>
    </source>
</evidence>
<dbReference type="EMBL" id="JANVFO010000061">
    <property type="protein sequence ID" value="KAJ3720734.1"/>
    <property type="molecule type" value="Genomic_DNA"/>
</dbReference>